<feature type="domain" description="Nuclease associated modular" evidence="2">
    <location>
        <begin position="120"/>
        <end position="136"/>
    </location>
</feature>
<dbReference type="Pfam" id="PF07460">
    <property type="entry name" value="NUMOD3"/>
    <property type="match status" value="2"/>
</dbReference>
<feature type="compositionally biased region" description="Basic and acidic residues" evidence="1">
    <location>
        <begin position="73"/>
        <end position="85"/>
    </location>
</feature>
<dbReference type="SMART" id="SM00496">
    <property type="entry name" value="IENR2"/>
    <property type="match status" value="2"/>
</dbReference>
<protein>
    <recommendedName>
        <fullName evidence="2">Nuclease associated modular domain-containing protein</fullName>
    </recommendedName>
</protein>
<dbReference type="EMBL" id="GDKF01007422">
    <property type="protein sequence ID" value="JAT71200.1"/>
    <property type="molecule type" value="Transcribed_RNA"/>
</dbReference>
<dbReference type="InterPro" id="IPR003611">
    <property type="entry name" value="NUMOD3"/>
</dbReference>
<dbReference type="AlphaFoldDB" id="A0A1D1ZW65"/>
<evidence type="ECO:0000256" key="1">
    <source>
        <dbReference type="SAM" id="MobiDB-lite"/>
    </source>
</evidence>
<evidence type="ECO:0000313" key="3">
    <source>
        <dbReference type="EMBL" id="JAT71200.1"/>
    </source>
</evidence>
<dbReference type="GO" id="GO:0003677">
    <property type="term" value="F:DNA binding"/>
    <property type="evidence" value="ECO:0007669"/>
    <property type="project" value="InterPro"/>
</dbReference>
<feature type="region of interest" description="Disordered" evidence="1">
    <location>
        <begin position="62"/>
        <end position="138"/>
    </location>
</feature>
<feature type="domain" description="Nuclease associated modular" evidence="2">
    <location>
        <begin position="154"/>
        <end position="170"/>
    </location>
</feature>
<evidence type="ECO:0000259" key="2">
    <source>
        <dbReference type="SMART" id="SM00496"/>
    </source>
</evidence>
<proteinExistence type="predicted"/>
<accession>A0A1D1ZW65</accession>
<name>A0A1D1ZW65_AUXPR</name>
<sequence>MSGMPGLTSSFRTWCPFTAVPRTCRSCRPGTSGAVRPWVTPAWGGRRPFSELQMPATFRNDAYPAAWPTPTEDGEKAAGDLRDGSDGAAAPMKALAEGDEAPTPASLPVKRRKSPAERKKRKPLSLEHRQKISQANSGRTFTLNHRYNLSQCRMGTTHTEEVRKKISAAMRLSHAKRRQKAEAARAASGVQMLELEATLMRRHDPAHQNLPSLLELLGPQELRDIAAGGGGTEGMRALARERLVMSVTSLRHELSAWMQAQAAERGATPSMRATASSHPAVYAKFVRFVALKQALRHLEEGRQGSSM</sequence>
<reference evidence="3" key="1">
    <citation type="submission" date="2015-08" db="EMBL/GenBank/DDBJ databases">
        <authorList>
            <person name="Babu N.S."/>
            <person name="Beckwith C.J."/>
            <person name="Beseler K.G."/>
            <person name="Brison A."/>
            <person name="Carone J.V."/>
            <person name="Caskin T.P."/>
            <person name="Diamond M."/>
            <person name="Durham M.E."/>
            <person name="Foxe J.M."/>
            <person name="Go M."/>
            <person name="Henderson B.A."/>
            <person name="Jones I.B."/>
            <person name="McGettigan J.A."/>
            <person name="Micheletti S.J."/>
            <person name="Nasrallah M.E."/>
            <person name="Ortiz D."/>
            <person name="Piller C.R."/>
            <person name="Privatt S.R."/>
            <person name="Schneider S.L."/>
            <person name="Sharp S."/>
            <person name="Smith T.C."/>
            <person name="Stanton J.D."/>
            <person name="Ullery H.E."/>
            <person name="Wilson R.J."/>
            <person name="Serrano M.G."/>
            <person name="Buck G."/>
            <person name="Lee V."/>
            <person name="Wang Y."/>
            <person name="Carvalho R."/>
            <person name="Voegtly L."/>
            <person name="Shi R."/>
            <person name="Duckworth R."/>
            <person name="Johnson A."/>
            <person name="Loviza R."/>
            <person name="Walstead R."/>
            <person name="Shah Z."/>
            <person name="Kiflezghi M."/>
            <person name="Wade K."/>
            <person name="Ball S.L."/>
            <person name="Bradley K.W."/>
            <person name="Asai D.J."/>
            <person name="Bowman C.A."/>
            <person name="Russell D.A."/>
            <person name="Pope W.H."/>
            <person name="Jacobs-Sera D."/>
            <person name="Hendrix R.W."/>
            <person name="Hatfull G.F."/>
        </authorList>
    </citation>
    <scope>NUCLEOTIDE SEQUENCE</scope>
</reference>
<feature type="compositionally biased region" description="Basic residues" evidence="1">
    <location>
        <begin position="109"/>
        <end position="123"/>
    </location>
</feature>
<gene>
    <name evidence="3" type="ORF">g.27006</name>
</gene>
<organism evidence="3">
    <name type="scientific">Auxenochlorella protothecoides</name>
    <name type="common">Green microalga</name>
    <name type="synonym">Chlorella protothecoides</name>
    <dbReference type="NCBI Taxonomy" id="3075"/>
    <lineage>
        <taxon>Eukaryota</taxon>
        <taxon>Viridiplantae</taxon>
        <taxon>Chlorophyta</taxon>
        <taxon>core chlorophytes</taxon>
        <taxon>Trebouxiophyceae</taxon>
        <taxon>Chlorellales</taxon>
        <taxon>Chlorellaceae</taxon>
        <taxon>Auxenochlorella</taxon>
    </lineage>
</organism>